<dbReference type="SUPFAM" id="SSF48498">
    <property type="entry name" value="Tetracyclin repressor-like, C-terminal domain"/>
    <property type="match status" value="1"/>
</dbReference>
<dbReference type="Pfam" id="PF00440">
    <property type="entry name" value="TetR_N"/>
    <property type="match status" value="1"/>
</dbReference>
<organism evidence="7 8">
    <name type="scientific">Natronocella acetinitrilica</name>
    <dbReference type="NCBI Taxonomy" id="414046"/>
    <lineage>
        <taxon>Bacteria</taxon>
        <taxon>Pseudomonadati</taxon>
        <taxon>Pseudomonadota</taxon>
        <taxon>Gammaproteobacteria</taxon>
        <taxon>Chromatiales</taxon>
        <taxon>Ectothiorhodospiraceae</taxon>
        <taxon>Natronocella</taxon>
    </lineage>
</organism>
<dbReference type="InterPro" id="IPR009057">
    <property type="entry name" value="Homeodomain-like_sf"/>
</dbReference>
<dbReference type="AlphaFoldDB" id="A0AAE3G6Z5"/>
<dbReference type="GO" id="GO:0003700">
    <property type="term" value="F:DNA-binding transcription factor activity"/>
    <property type="evidence" value="ECO:0007669"/>
    <property type="project" value="TreeGrafter"/>
</dbReference>
<dbReference type="EMBL" id="JALJXV010000006">
    <property type="protein sequence ID" value="MCP1675553.1"/>
    <property type="molecule type" value="Genomic_DNA"/>
</dbReference>
<dbReference type="Gene3D" id="1.10.357.10">
    <property type="entry name" value="Tetracycline Repressor, domain 2"/>
    <property type="match status" value="1"/>
</dbReference>
<keyword evidence="8" id="KW-1185">Reference proteome</keyword>
<keyword evidence="3 5" id="KW-0238">DNA-binding</keyword>
<evidence type="ECO:0000313" key="8">
    <source>
        <dbReference type="Proteomes" id="UP001205843"/>
    </source>
</evidence>
<dbReference type="GO" id="GO:0000976">
    <property type="term" value="F:transcription cis-regulatory region binding"/>
    <property type="evidence" value="ECO:0007669"/>
    <property type="project" value="TreeGrafter"/>
</dbReference>
<keyword evidence="4" id="KW-0804">Transcription</keyword>
<feature type="domain" description="HTH tetR-type" evidence="6">
    <location>
        <begin position="10"/>
        <end position="70"/>
    </location>
</feature>
<dbReference type="RefSeq" id="WP_253479099.1">
    <property type="nucleotide sequence ID" value="NZ_JALJXV010000006.1"/>
</dbReference>
<evidence type="ECO:0000256" key="5">
    <source>
        <dbReference type="PROSITE-ProRule" id="PRU00335"/>
    </source>
</evidence>
<dbReference type="PANTHER" id="PTHR30055">
    <property type="entry name" value="HTH-TYPE TRANSCRIPTIONAL REGULATOR RUTR"/>
    <property type="match status" value="1"/>
</dbReference>
<dbReference type="PROSITE" id="PS50977">
    <property type="entry name" value="HTH_TETR_2"/>
    <property type="match status" value="1"/>
</dbReference>
<keyword evidence="1" id="KW-0678">Repressor</keyword>
<gene>
    <name evidence="7" type="ORF">J2T57_002703</name>
</gene>
<reference evidence="7" key="1">
    <citation type="submission" date="2022-03" db="EMBL/GenBank/DDBJ databases">
        <title>Genomic Encyclopedia of Type Strains, Phase III (KMG-III): the genomes of soil and plant-associated and newly described type strains.</title>
        <authorList>
            <person name="Whitman W."/>
        </authorList>
    </citation>
    <scope>NUCLEOTIDE SEQUENCE</scope>
    <source>
        <strain evidence="7">ANL 6-2</strain>
    </source>
</reference>
<evidence type="ECO:0000256" key="1">
    <source>
        <dbReference type="ARBA" id="ARBA00022491"/>
    </source>
</evidence>
<evidence type="ECO:0000259" key="6">
    <source>
        <dbReference type="PROSITE" id="PS50977"/>
    </source>
</evidence>
<evidence type="ECO:0000256" key="4">
    <source>
        <dbReference type="ARBA" id="ARBA00023163"/>
    </source>
</evidence>
<dbReference type="PROSITE" id="PS01081">
    <property type="entry name" value="HTH_TETR_1"/>
    <property type="match status" value="1"/>
</dbReference>
<sequence>MARRTREDAQKTRAAILDAAECIFLERGVARTSLEQIAQRAGVTRGAIYWHFRDKGDVFEAMLARVQTPLADITAALHIGVDKDSLRDGLIRLAVDALDRLAHSEQHRRVYTILFHRSEAADETAQVSASRTLRNREVQTILETYFEAAQQRGELRPGLTPQQAVWAFRSLMLGIYSDWLRDPSQFHLEQDGIPVARALIGGLLRSEDDAMGAPRPLETNNE</sequence>
<dbReference type="PRINTS" id="PR00455">
    <property type="entry name" value="HTHTETR"/>
</dbReference>
<proteinExistence type="predicted"/>
<comment type="caution">
    <text evidence="7">The sequence shown here is derived from an EMBL/GenBank/DDBJ whole genome shotgun (WGS) entry which is preliminary data.</text>
</comment>
<name>A0AAE3G6Z5_9GAMM</name>
<dbReference type="InterPro" id="IPR036271">
    <property type="entry name" value="Tet_transcr_reg_TetR-rel_C_sf"/>
</dbReference>
<dbReference type="PANTHER" id="PTHR30055:SF240">
    <property type="entry name" value="HTH-TYPE TRANSCRIPTIONAL REGULATOR ACRR"/>
    <property type="match status" value="1"/>
</dbReference>
<dbReference type="InterPro" id="IPR050109">
    <property type="entry name" value="HTH-type_TetR-like_transc_reg"/>
</dbReference>
<evidence type="ECO:0000256" key="3">
    <source>
        <dbReference type="ARBA" id="ARBA00023125"/>
    </source>
</evidence>
<protein>
    <submittedName>
        <fullName evidence="7">AcrR family transcriptional regulator</fullName>
    </submittedName>
</protein>
<evidence type="ECO:0000313" key="7">
    <source>
        <dbReference type="EMBL" id="MCP1675553.1"/>
    </source>
</evidence>
<dbReference type="Proteomes" id="UP001205843">
    <property type="component" value="Unassembled WGS sequence"/>
</dbReference>
<dbReference type="Pfam" id="PF08361">
    <property type="entry name" value="TetR_C_2"/>
    <property type="match status" value="1"/>
</dbReference>
<dbReference type="SUPFAM" id="SSF46689">
    <property type="entry name" value="Homeodomain-like"/>
    <property type="match status" value="1"/>
</dbReference>
<keyword evidence="2" id="KW-0805">Transcription regulation</keyword>
<evidence type="ECO:0000256" key="2">
    <source>
        <dbReference type="ARBA" id="ARBA00023015"/>
    </source>
</evidence>
<dbReference type="InterPro" id="IPR023772">
    <property type="entry name" value="DNA-bd_HTH_TetR-type_CS"/>
</dbReference>
<accession>A0AAE3G6Z5</accession>
<dbReference type="InterPro" id="IPR013572">
    <property type="entry name" value="Tscrpt_reg_MAATS_C"/>
</dbReference>
<feature type="DNA-binding region" description="H-T-H motif" evidence="5">
    <location>
        <begin position="33"/>
        <end position="52"/>
    </location>
</feature>
<dbReference type="InterPro" id="IPR001647">
    <property type="entry name" value="HTH_TetR"/>
</dbReference>